<dbReference type="EC" id="3.4.24.3" evidence="4"/>
<feature type="chain" id="PRO_5047099804" description="microbial collagenase" evidence="14">
    <location>
        <begin position="25"/>
        <end position="791"/>
    </location>
</feature>
<evidence type="ECO:0000256" key="13">
    <source>
        <dbReference type="SAM" id="MobiDB-lite"/>
    </source>
</evidence>
<dbReference type="PROSITE" id="PS00018">
    <property type="entry name" value="EF_HAND_1"/>
    <property type="match status" value="1"/>
</dbReference>
<feature type="region of interest" description="Disordered" evidence="13">
    <location>
        <begin position="23"/>
        <end position="68"/>
    </location>
</feature>
<keyword evidence="5" id="KW-0964">Secreted</keyword>
<keyword evidence="12" id="KW-0865">Zymogen</keyword>
<accession>A0ABT9GUB8</accession>
<dbReference type="RefSeq" id="WP_305891918.1">
    <property type="nucleotide sequence ID" value="NZ_JAUZVZ010000001.1"/>
</dbReference>
<sequence>MKTPFRFTAAAVLGGALLSTAAAAHPHHPPAAEAHPSHPQQRMQELKAQHSHSNTEAQHPRPPRQLSPIEFQRIQAQIDAERRNTKLPAQLLADTPHLSEAKSTLRLSSLQSGSCTDPSQLQHLSGDALVEAVKSAELSSCLYGMYNASLVGTALFSDANLQSIVHAMLQLLTHYNANSMSDSSELEKLVTFLRAVHWAESSAGSNRVYPASYTSNLQQMFDQYFAGEHFVQFNGSSSRDFMVRYEMLILVNSSNSDRLRYLPRFSEAILGYAHTVSRADNWGVGYEESGMTQLLTHYFNALTNTGPALEAVLLDHPEIITNLRDFVLNDGLWLVGHTREYQWSDAISELGRFLKLGGSFADTVRPAMQHLLSSYSYNGIGGNGWVNAQSMVTHYDAANCHLYGDACSFDLEAAVLSGQHTCSDSLKIRFQEPISAANLGQICQDLAVKELDFHQLFGTIPETPVANDYNTDLEVVIFSSSGDYQNYAGTFFNINTNNGGMYLEGTPSDPDNQARFIAFQATWLLPDFVVWNLEHEYIHYLDGRYNLWGGFSDTPGNAVWWSEGLAEYLSQPANNPNALNVAASKQYQLSELFQTTYSHGTPRIYHWGYLANRYMMEQQRQEVDSLLLPSFRAPKYAVVEAPCQFDWGWRAKPEAEANGWYWLYDDSEWGSGHWVWTCGQLLTDDLPEVPDFTPYDDILAIWGNRFDADFHDWLDCIIAGNGHCETNTFHPADLDRNGIIDSRDIQLFRLWLRQGINLTPELDFNGDGVVDQRDIRAMMNLCDLPRCQIPQ</sequence>
<dbReference type="Gene3D" id="3.40.30.160">
    <property type="entry name" value="Collagenase ColT, N-terminal domain"/>
    <property type="match status" value="1"/>
</dbReference>
<feature type="signal peptide" evidence="14">
    <location>
        <begin position="1"/>
        <end position="24"/>
    </location>
</feature>
<comment type="caution">
    <text evidence="16">The sequence shown here is derived from an EMBL/GenBank/DDBJ whole genome shotgun (WGS) entry which is preliminary data.</text>
</comment>
<evidence type="ECO:0000259" key="15">
    <source>
        <dbReference type="Pfam" id="PF08453"/>
    </source>
</evidence>
<dbReference type="InterPro" id="IPR018247">
    <property type="entry name" value="EF_Hand_1_Ca_BS"/>
</dbReference>
<dbReference type="InterPro" id="IPR013661">
    <property type="entry name" value="Peptidase_M9_N_dom"/>
</dbReference>
<keyword evidence="9 16" id="KW-0378">Hydrolase</keyword>
<name>A0ABT9GUB8_9GAMM</name>
<dbReference type="InterPro" id="IPR002169">
    <property type="entry name" value="Peptidase_M9A/M9B"/>
</dbReference>
<keyword evidence="8 14" id="KW-0732">Signal</keyword>
<keyword evidence="17" id="KW-1185">Reference proteome</keyword>
<evidence type="ECO:0000256" key="9">
    <source>
        <dbReference type="ARBA" id="ARBA00022801"/>
    </source>
</evidence>
<dbReference type="Pfam" id="PF08453">
    <property type="entry name" value="Peptidase_M9_N"/>
    <property type="match status" value="1"/>
</dbReference>
<evidence type="ECO:0000256" key="3">
    <source>
        <dbReference type="ARBA" id="ARBA00004613"/>
    </source>
</evidence>
<keyword evidence="6" id="KW-0645">Protease</keyword>
<evidence type="ECO:0000313" key="16">
    <source>
        <dbReference type="EMBL" id="MDP4534646.1"/>
    </source>
</evidence>
<evidence type="ECO:0000256" key="6">
    <source>
        <dbReference type="ARBA" id="ARBA00022670"/>
    </source>
</evidence>
<keyword evidence="7" id="KW-0479">Metal-binding</keyword>
<comment type="catalytic activity">
    <reaction evidence="1">
        <text>Digestion of native collagen in the triple helical region at Xaa-|-Gly bonds. With synthetic peptides, a preference is shown for Gly at P3 and P1', Pro and Ala at P2 and P2', and hydroxyproline, Ala or Arg at P3'.</text>
        <dbReference type="EC" id="3.4.24.3"/>
    </reaction>
</comment>
<evidence type="ECO:0000256" key="14">
    <source>
        <dbReference type="SAM" id="SignalP"/>
    </source>
</evidence>
<evidence type="ECO:0000256" key="4">
    <source>
        <dbReference type="ARBA" id="ARBA00012653"/>
    </source>
</evidence>
<evidence type="ECO:0000256" key="10">
    <source>
        <dbReference type="ARBA" id="ARBA00022833"/>
    </source>
</evidence>
<dbReference type="Proteomes" id="UP001231616">
    <property type="component" value="Unassembled WGS sequence"/>
</dbReference>
<gene>
    <name evidence="16" type="ORF">Q3O60_00350</name>
</gene>
<evidence type="ECO:0000256" key="2">
    <source>
        <dbReference type="ARBA" id="ARBA00001947"/>
    </source>
</evidence>
<dbReference type="EMBL" id="JAUZVZ010000001">
    <property type="protein sequence ID" value="MDP4534646.1"/>
    <property type="molecule type" value="Genomic_DNA"/>
</dbReference>
<dbReference type="Pfam" id="PF01752">
    <property type="entry name" value="Peptidase_M9"/>
    <property type="match status" value="1"/>
</dbReference>
<feature type="domain" description="Peptidase M9 collagenase N-terminal" evidence="15">
    <location>
        <begin position="117"/>
        <end position="280"/>
    </location>
</feature>
<comment type="cofactor">
    <cofactor evidence="2">
        <name>Zn(2+)</name>
        <dbReference type="ChEBI" id="CHEBI:29105"/>
    </cofactor>
</comment>
<keyword evidence="10" id="KW-0862">Zinc</keyword>
<dbReference type="InterPro" id="IPR036439">
    <property type="entry name" value="Dockerin_dom_sf"/>
</dbReference>
<evidence type="ECO:0000256" key="5">
    <source>
        <dbReference type="ARBA" id="ARBA00022525"/>
    </source>
</evidence>
<dbReference type="PRINTS" id="PR00931">
    <property type="entry name" value="MICOLLPTASE"/>
</dbReference>
<organism evidence="16 17">
    <name type="scientific">Alkalimonas collagenimarina</name>
    <dbReference type="NCBI Taxonomy" id="400390"/>
    <lineage>
        <taxon>Bacteria</taxon>
        <taxon>Pseudomonadati</taxon>
        <taxon>Pseudomonadota</taxon>
        <taxon>Gammaproteobacteria</taxon>
        <taxon>Alkalimonas</taxon>
    </lineage>
</organism>
<evidence type="ECO:0000256" key="7">
    <source>
        <dbReference type="ARBA" id="ARBA00022723"/>
    </source>
</evidence>
<reference evidence="16 17" key="1">
    <citation type="submission" date="2023-08" db="EMBL/GenBank/DDBJ databases">
        <authorList>
            <person name="Joshi A."/>
            <person name="Thite S."/>
        </authorList>
    </citation>
    <scope>NUCLEOTIDE SEQUENCE [LARGE SCALE GENOMIC DNA]</scope>
    <source>
        <strain evidence="16 17">AC40</strain>
    </source>
</reference>
<dbReference type="GO" id="GO:0004222">
    <property type="term" value="F:metalloendopeptidase activity"/>
    <property type="evidence" value="ECO:0007669"/>
    <property type="project" value="UniProtKB-EC"/>
</dbReference>
<dbReference type="PANTHER" id="PTHR13062:SF9">
    <property type="entry name" value="MICROBIAL COLLAGENASE"/>
    <property type="match status" value="1"/>
</dbReference>
<keyword evidence="11" id="KW-0482">Metalloprotease</keyword>
<evidence type="ECO:0000256" key="1">
    <source>
        <dbReference type="ARBA" id="ARBA00000424"/>
    </source>
</evidence>
<evidence type="ECO:0000256" key="12">
    <source>
        <dbReference type="ARBA" id="ARBA00023145"/>
    </source>
</evidence>
<protein>
    <recommendedName>
        <fullName evidence="4">microbial collagenase</fullName>
        <ecNumber evidence="4">3.4.24.3</ecNumber>
    </recommendedName>
</protein>
<evidence type="ECO:0000313" key="17">
    <source>
        <dbReference type="Proteomes" id="UP001231616"/>
    </source>
</evidence>
<dbReference type="Gene3D" id="1.10.1330.10">
    <property type="entry name" value="Dockerin domain"/>
    <property type="match status" value="1"/>
</dbReference>
<proteinExistence type="predicted"/>
<evidence type="ECO:0000256" key="11">
    <source>
        <dbReference type="ARBA" id="ARBA00023049"/>
    </source>
</evidence>
<dbReference type="Gene3D" id="1.10.390.20">
    <property type="match status" value="1"/>
</dbReference>
<dbReference type="PANTHER" id="PTHR13062">
    <property type="entry name" value="COLLAGENASE"/>
    <property type="match status" value="1"/>
</dbReference>
<evidence type="ECO:0000256" key="8">
    <source>
        <dbReference type="ARBA" id="ARBA00022729"/>
    </source>
</evidence>
<comment type="subcellular location">
    <subcellularLocation>
        <location evidence="3">Secreted</location>
    </subcellularLocation>
</comment>